<evidence type="ECO:0000313" key="2">
    <source>
        <dbReference type="Proteomes" id="UP001203880"/>
    </source>
</evidence>
<name>A0ABT0Q819_9RHOB</name>
<evidence type="ECO:0000313" key="1">
    <source>
        <dbReference type="EMBL" id="MCL6286019.1"/>
    </source>
</evidence>
<accession>A0ABT0Q819</accession>
<dbReference type="Proteomes" id="UP001203880">
    <property type="component" value="Unassembled WGS sequence"/>
</dbReference>
<organism evidence="1 2">
    <name type="scientific">Ruegeria spongiae</name>
    <dbReference type="NCBI Taxonomy" id="2942209"/>
    <lineage>
        <taxon>Bacteria</taxon>
        <taxon>Pseudomonadati</taxon>
        <taxon>Pseudomonadota</taxon>
        <taxon>Alphaproteobacteria</taxon>
        <taxon>Rhodobacterales</taxon>
        <taxon>Roseobacteraceae</taxon>
        <taxon>Ruegeria</taxon>
    </lineage>
</organism>
<proteinExistence type="predicted"/>
<dbReference type="EMBL" id="JAMFMB010000048">
    <property type="protein sequence ID" value="MCL6286019.1"/>
    <property type="molecule type" value="Genomic_DNA"/>
</dbReference>
<comment type="caution">
    <text evidence="1">The sequence shown here is derived from an EMBL/GenBank/DDBJ whole genome shotgun (WGS) entry which is preliminary data.</text>
</comment>
<dbReference type="RefSeq" id="WP_249713364.1">
    <property type="nucleotide sequence ID" value="NZ_JAMFMB010000048.1"/>
</dbReference>
<protein>
    <submittedName>
        <fullName evidence="1">Uncharacterized protein</fullName>
    </submittedName>
</protein>
<sequence>MSLKTRVAKIEQRTGGGRKGIPFDAIYLCELQAKHEETEEGGEPMLAYIMKGPEAGGQLSRNEGETREAFKARVARVVEGLE</sequence>
<keyword evidence="2" id="KW-1185">Reference proteome</keyword>
<gene>
    <name evidence="1" type="ORF">M3P21_21110</name>
</gene>
<reference evidence="1" key="1">
    <citation type="submission" date="2022-05" db="EMBL/GenBank/DDBJ databases">
        <authorList>
            <person name="Park J.-S."/>
        </authorList>
    </citation>
    <scope>NUCLEOTIDE SEQUENCE</scope>
    <source>
        <strain evidence="1">2012CJ41-6</strain>
    </source>
</reference>